<dbReference type="AlphaFoldDB" id="A0A5A7QVD0"/>
<sequence length="153" mass="16970">MPQGNVEYPPSVFGSREREYRHQLIDEAVSVTRVEKDKILSVYTRDGNKPKGPSFFQAEGQKERTRRRLKGVIRCGEGDDLSGRAIDISAPEQDKPFMPPSLIQQSGAHLPGKGGEIGRIPSAPDSPHSKTPSQPNPNTCKQIRLDVRTILLQ</sequence>
<comment type="caution">
    <text evidence="2">The sequence shown here is derived from an EMBL/GenBank/DDBJ whole genome shotgun (WGS) entry which is preliminary data.</text>
</comment>
<gene>
    <name evidence="2" type="ORF">STAS_26062</name>
</gene>
<evidence type="ECO:0000256" key="1">
    <source>
        <dbReference type="SAM" id="MobiDB-lite"/>
    </source>
</evidence>
<evidence type="ECO:0000313" key="2">
    <source>
        <dbReference type="EMBL" id="GER48858.1"/>
    </source>
</evidence>
<feature type="compositionally biased region" description="Polar residues" evidence="1">
    <location>
        <begin position="129"/>
        <end position="141"/>
    </location>
</feature>
<feature type="region of interest" description="Disordered" evidence="1">
    <location>
        <begin position="91"/>
        <end position="145"/>
    </location>
</feature>
<reference evidence="3" key="1">
    <citation type="journal article" date="2019" name="Curr. Biol.">
        <title>Genome Sequence of Striga asiatica Provides Insight into the Evolution of Plant Parasitism.</title>
        <authorList>
            <person name="Yoshida S."/>
            <person name="Kim S."/>
            <person name="Wafula E.K."/>
            <person name="Tanskanen J."/>
            <person name="Kim Y.M."/>
            <person name="Honaas L."/>
            <person name="Yang Z."/>
            <person name="Spallek T."/>
            <person name="Conn C.E."/>
            <person name="Ichihashi Y."/>
            <person name="Cheong K."/>
            <person name="Cui S."/>
            <person name="Der J.P."/>
            <person name="Gundlach H."/>
            <person name="Jiao Y."/>
            <person name="Hori C."/>
            <person name="Ishida J.K."/>
            <person name="Kasahara H."/>
            <person name="Kiba T."/>
            <person name="Kim M.S."/>
            <person name="Koo N."/>
            <person name="Laohavisit A."/>
            <person name="Lee Y.H."/>
            <person name="Lumba S."/>
            <person name="McCourt P."/>
            <person name="Mortimer J.C."/>
            <person name="Mutuku J.M."/>
            <person name="Nomura T."/>
            <person name="Sasaki-Sekimoto Y."/>
            <person name="Seto Y."/>
            <person name="Wang Y."/>
            <person name="Wakatake T."/>
            <person name="Sakakibara H."/>
            <person name="Demura T."/>
            <person name="Yamaguchi S."/>
            <person name="Yoneyama K."/>
            <person name="Manabe R.I."/>
            <person name="Nelson D.C."/>
            <person name="Schulman A.H."/>
            <person name="Timko M.P."/>
            <person name="dePamphilis C.W."/>
            <person name="Choi D."/>
            <person name="Shirasu K."/>
        </authorList>
    </citation>
    <scope>NUCLEOTIDE SEQUENCE [LARGE SCALE GENOMIC DNA]</scope>
    <source>
        <strain evidence="3">cv. UVA1</strain>
    </source>
</reference>
<name>A0A5A7QVD0_STRAF</name>
<organism evidence="2 3">
    <name type="scientific">Striga asiatica</name>
    <name type="common">Asiatic witchweed</name>
    <name type="synonym">Buchnera asiatica</name>
    <dbReference type="NCBI Taxonomy" id="4170"/>
    <lineage>
        <taxon>Eukaryota</taxon>
        <taxon>Viridiplantae</taxon>
        <taxon>Streptophyta</taxon>
        <taxon>Embryophyta</taxon>
        <taxon>Tracheophyta</taxon>
        <taxon>Spermatophyta</taxon>
        <taxon>Magnoliopsida</taxon>
        <taxon>eudicotyledons</taxon>
        <taxon>Gunneridae</taxon>
        <taxon>Pentapetalae</taxon>
        <taxon>asterids</taxon>
        <taxon>lamiids</taxon>
        <taxon>Lamiales</taxon>
        <taxon>Orobanchaceae</taxon>
        <taxon>Buchnereae</taxon>
        <taxon>Striga</taxon>
    </lineage>
</organism>
<accession>A0A5A7QVD0</accession>
<protein>
    <submittedName>
        <fullName evidence="2">Protein RecA</fullName>
    </submittedName>
</protein>
<evidence type="ECO:0000313" key="3">
    <source>
        <dbReference type="Proteomes" id="UP000325081"/>
    </source>
</evidence>
<dbReference type="EMBL" id="BKCP01008371">
    <property type="protein sequence ID" value="GER48858.1"/>
    <property type="molecule type" value="Genomic_DNA"/>
</dbReference>
<keyword evidence="3" id="KW-1185">Reference proteome</keyword>
<feature type="region of interest" description="Disordered" evidence="1">
    <location>
        <begin position="44"/>
        <end position="63"/>
    </location>
</feature>
<proteinExistence type="predicted"/>
<dbReference type="Proteomes" id="UP000325081">
    <property type="component" value="Unassembled WGS sequence"/>
</dbReference>